<evidence type="ECO:0000313" key="12">
    <source>
        <dbReference type="Proteomes" id="UP001500618"/>
    </source>
</evidence>
<dbReference type="PANTHER" id="PTHR45266:SF3">
    <property type="entry name" value="OXALOACETATE DECARBOXYLASE ALPHA CHAIN"/>
    <property type="match status" value="1"/>
</dbReference>
<dbReference type="Gene3D" id="2.40.50.100">
    <property type="match status" value="1"/>
</dbReference>
<evidence type="ECO:0000256" key="7">
    <source>
        <dbReference type="ARBA" id="ARBA00023267"/>
    </source>
</evidence>
<dbReference type="InterPro" id="IPR050709">
    <property type="entry name" value="Biotin_Carboxyl_Carrier/Decarb"/>
</dbReference>
<dbReference type="InterPro" id="IPR001249">
    <property type="entry name" value="AcCoA_biotinCC"/>
</dbReference>
<keyword evidence="6 9" id="KW-0275">Fatty acid biosynthesis</keyword>
<keyword evidence="5 9" id="KW-0443">Lipid metabolism</keyword>
<dbReference type="EMBL" id="BAAANY010000023">
    <property type="protein sequence ID" value="GAA1700750.1"/>
    <property type="molecule type" value="Genomic_DNA"/>
</dbReference>
<dbReference type="PROSITE" id="PS50968">
    <property type="entry name" value="BIOTINYL_LIPOYL"/>
    <property type="match status" value="1"/>
</dbReference>
<protein>
    <recommendedName>
        <fullName evidence="2 9">Biotin carboxyl carrier protein of acetyl-CoA carboxylase</fullName>
    </recommendedName>
</protein>
<dbReference type="InterPro" id="IPR000089">
    <property type="entry name" value="Biotin_lipoyl"/>
</dbReference>
<feature type="domain" description="Lipoyl-binding" evidence="10">
    <location>
        <begin position="65"/>
        <end position="141"/>
    </location>
</feature>
<accession>A0ABP4UBJ3</accession>
<dbReference type="Proteomes" id="UP001500618">
    <property type="component" value="Unassembled WGS sequence"/>
</dbReference>
<dbReference type="PANTHER" id="PTHR45266">
    <property type="entry name" value="OXALOACETATE DECARBOXYLASE ALPHA CHAIN"/>
    <property type="match status" value="1"/>
</dbReference>
<keyword evidence="3 9" id="KW-0444">Lipid biosynthesis</keyword>
<evidence type="ECO:0000256" key="9">
    <source>
        <dbReference type="RuleBase" id="RU364072"/>
    </source>
</evidence>
<comment type="pathway">
    <text evidence="1 9">Lipid metabolism; fatty acid biosynthesis.</text>
</comment>
<reference evidence="12" key="1">
    <citation type="journal article" date="2019" name="Int. J. Syst. Evol. Microbiol.">
        <title>The Global Catalogue of Microorganisms (GCM) 10K type strain sequencing project: providing services to taxonomists for standard genome sequencing and annotation.</title>
        <authorList>
            <consortium name="The Broad Institute Genomics Platform"/>
            <consortium name="The Broad Institute Genome Sequencing Center for Infectious Disease"/>
            <person name="Wu L."/>
            <person name="Ma J."/>
        </authorList>
    </citation>
    <scope>NUCLEOTIDE SEQUENCE [LARGE SCALE GENOMIC DNA]</scope>
    <source>
        <strain evidence="12">JCM 14718</strain>
    </source>
</reference>
<keyword evidence="4 9" id="KW-0276">Fatty acid metabolism</keyword>
<sequence length="145" mass="15423">MPPHDDPEILRQLCAHAAELAQASGRPLSRLTVRTGETVVELEWALTTTAAPEIPAGPTEAEAELRYLRSPMVGTFYHAATPDSAPFIGEGDVIEIGQPVGILEAMKLMNPVEADIAGRVLEIVVPDGTFVEYDQPLVLLAPAGA</sequence>
<dbReference type="InterPro" id="IPR001882">
    <property type="entry name" value="Biotin_BS"/>
</dbReference>
<evidence type="ECO:0000256" key="6">
    <source>
        <dbReference type="ARBA" id="ARBA00023160"/>
    </source>
</evidence>
<comment type="caution">
    <text evidence="11">The sequence shown here is derived from an EMBL/GenBank/DDBJ whole genome shotgun (WGS) entry which is preliminary data.</text>
</comment>
<evidence type="ECO:0000256" key="8">
    <source>
        <dbReference type="ARBA" id="ARBA00048501"/>
    </source>
</evidence>
<evidence type="ECO:0000313" key="11">
    <source>
        <dbReference type="EMBL" id="GAA1700750.1"/>
    </source>
</evidence>
<keyword evidence="12" id="KW-1185">Reference proteome</keyword>
<dbReference type="PRINTS" id="PR01071">
    <property type="entry name" value="ACOABIOTINCC"/>
</dbReference>
<dbReference type="InterPro" id="IPR011053">
    <property type="entry name" value="Single_hybrid_motif"/>
</dbReference>
<comment type="function">
    <text evidence="9">This protein is a component of the acetyl coenzyme A carboxylase complex; first, biotin carboxylase catalyzes the carboxylation of the carrier protein and then the transcarboxylase transfers the carboxyl group to form malonyl-CoA.</text>
</comment>
<dbReference type="CDD" id="cd06850">
    <property type="entry name" value="biotinyl_domain"/>
    <property type="match status" value="1"/>
</dbReference>
<evidence type="ECO:0000256" key="5">
    <source>
        <dbReference type="ARBA" id="ARBA00023098"/>
    </source>
</evidence>
<comment type="catalytic activity">
    <reaction evidence="8">
        <text>N(6)-biotinyl-L-lysyl-[protein] + hydrogencarbonate + ATP = N(6)-carboxybiotinyl-L-lysyl-[protein] + ADP + phosphate + H(+)</text>
        <dbReference type="Rhea" id="RHEA:13501"/>
        <dbReference type="Rhea" id="RHEA-COMP:10505"/>
        <dbReference type="Rhea" id="RHEA-COMP:10506"/>
        <dbReference type="ChEBI" id="CHEBI:15378"/>
        <dbReference type="ChEBI" id="CHEBI:17544"/>
        <dbReference type="ChEBI" id="CHEBI:30616"/>
        <dbReference type="ChEBI" id="CHEBI:43474"/>
        <dbReference type="ChEBI" id="CHEBI:83144"/>
        <dbReference type="ChEBI" id="CHEBI:83145"/>
        <dbReference type="ChEBI" id="CHEBI:456216"/>
        <dbReference type="EC" id="6.3.4.14"/>
    </reaction>
    <physiologicalReaction direction="left-to-right" evidence="8">
        <dbReference type="Rhea" id="RHEA:13502"/>
    </physiologicalReaction>
</comment>
<dbReference type="Pfam" id="PF00364">
    <property type="entry name" value="Biotin_lipoyl"/>
    <property type="match status" value="1"/>
</dbReference>
<evidence type="ECO:0000256" key="3">
    <source>
        <dbReference type="ARBA" id="ARBA00022516"/>
    </source>
</evidence>
<dbReference type="RefSeq" id="WP_344313485.1">
    <property type="nucleotide sequence ID" value="NZ_BAAANY010000023.1"/>
</dbReference>
<gene>
    <name evidence="11" type="ORF">GCM10009765_57800</name>
</gene>
<proteinExistence type="predicted"/>
<dbReference type="SUPFAM" id="SSF51230">
    <property type="entry name" value="Single hybrid motif"/>
    <property type="match status" value="1"/>
</dbReference>
<evidence type="ECO:0000259" key="10">
    <source>
        <dbReference type="PROSITE" id="PS50968"/>
    </source>
</evidence>
<evidence type="ECO:0000256" key="2">
    <source>
        <dbReference type="ARBA" id="ARBA00017562"/>
    </source>
</evidence>
<dbReference type="PROSITE" id="PS00188">
    <property type="entry name" value="BIOTIN"/>
    <property type="match status" value="1"/>
</dbReference>
<evidence type="ECO:0000256" key="1">
    <source>
        <dbReference type="ARBA" id="ARBA00005194"/>
    </source>
</evidence>
<evidence type="ECO:0000256" key="4">
    <source>
        <dbReference type="ARBA" id="ARBA00022832"/>
    </source>
</evidence>
<name>A0ABP4UBJ3_9ACTN</name>
<keyword evidence="7 9" id="KW-0092">Biotin</keyword>
<organism evidence="11 12">
    <name type="scientific">Fodinicola feengrottensis</name>
    <dbReference type="NCBI Taxonomy" id="435914"/>
    <lineage>
        <taxon>Bacteria</taxon>
        <taxon>Bacillati</taxon>
        <taxon>Actinomycetota</taxon>
        <taxon>Actinomycetes</taxon>
        <taxon>Mycobacteriales</taxon>
        <taxon>Fodinicola</taxon>
    </lineage>
</organism>